<evidence type="ECO:0000313" key="1">
    <source>
        <dbReference type="EMBL" id="KIZ14584.1"/>
    </source>
</evidence>
<keyword evidence="2" id="KW-1185">Reference proteome</keyword>
<comment type="caution">
    <text evidence="1">The sequence shown here is derived from an EMBL/GenBank/DDBJ whole genome shotgun (WGS) entry which is preliminary data.</text>
</comment>
<name>A0A0D7CE96_9ACTN</name>
<dbReference type="Proteomes" id="UP000032458">
    <property type="component" value="Unassembled WGS sequence"/>
</dbReference>
<dbReference type="AlphaFoldDB" id="A0A0D7CE96"/>
<dbReference type="EMBL" id="JRKI01000061">
    <property type="protein sequence ID" value="KIZ14584.1"/>
    <property type="molecule type" value="Genomic_DNA"/>
</dbReference>
<feature type="non-terminal residue" evidence="1">
    <location>
        <position position="107"/>
    </location>
</feature>
<evidence type="ECO:0000313" key="2">
    <source>
        <dbReference type="Proteomes" id="UP000032458"/>
    </source>
</evidence>
<sequence>MWEIERSRRFAAALAAAAFTVPFGIAVLAIPAPSASAHDRHSHHLLAHHDNTVSPIHPTHDTYVAAHVNANGDTCAYAGTGPNIDVPTAWPMPRGWHFPCTKATPTP</sequence>
<proteinExistence type="predicted"/>
<gene>
    <name evidence="1" type="ORF">SNA_36640</name>
</gene>
<dbReference type="RefSeq" id="WP_044368265.1">
    <property type="nucleotide sequence ID" value="NZ_JRKI01000061.1"/>
</dbReference>
<organism evidence="1 2">
    <name type="scientific">Streptomyces natalensis ATCC 27448</name>
    <dbReference type="NCBI Taxonomy" id="1240678"/>
    <lineage>
        <taxon>Bacteria</taxon>
        <taxon>Bacillati</taxon>
        <taxon>Actinomycetota</taxon>
        <taxon>Actinomycetes</taxon>
        <taxon>Kitasatosporales</taxon>
        <taxon>Streptomycetaceae</taxon>
        <taxon>Streptomyces</taxon>
    </lineage>
</organism>
<accession>A0A0D7CE96</accession>
<dbReference type="PATRIC" id="fig|1240678.4.peg.7803"/>
<protein>
    <submittedName>
        <fullName evidence="1">Uncharacterized protein</fullName>
    </submittedName>
</protein>
<reference evidence="1 2" key="1">
    <citation type="submission" date="2014-09" db="EMBL/GenBank/DDBJ databases">
        <title>Draft genome sequence of Streptomyces natalensis ATCC 27448, producer of the antifungal pimaricin.</title>
        <authorList>
            <person name="Mendes M.V."/>
            <person name="Beites T."/>
            <person name="Pires S."/>
            <person name="Santos C.L."/>
            <person name="Moradas-Ferreira P."/>
        </authorList>
    </citation>
    <scope>NUCLEOTIDE SEQUENCE [LARGE SCALE GENOMIC DNA]</scope>
    <source>
        <strain evidence="1 2">ATCC 27448</strain>
    </source>
</reference>